<gene>
    <name evidence="2" type="ORF">N0F65_001529</name>
</gene>
<dbReference type="InterPro" id="IPR045046">
    <property type="entry name" value="Vps9-like"/>
</dbReference>
<organism evidence="2 3">
    <name type="scientific">Lagenidium giganteum</name>
    <dbReference type="NCBI Taxonomy" id="4803"/>
    <lineage>
        <taxon>Eukaryota</taxon>
        <taxon>Sar</taxon>
        <taxon>Stramenopiles</taxon>
        <taxon>Oomycota</taxon>
        <taxon>Peronosporomycetes</taxon>
        <taxon>Pythiales</taxon>
        <taxon>Pythiaceae</taxon>
    </lineage>
</organism>
<sequence length="409" mass="47135">MDLHVRYALNIRIVEVDTRSGHVQFSIRVEDVETKKRWVVKKSFRELALFYRQVRQISAEDAPVKRELWGTFRGLRKFRLPTKLFHFRDALNQQRRVMLDSFLRHTAALVSPAPLGPRRRKAVLLLQEFVLQRATWNAFRLVDDVFRNPSHQVVDDAASFVKALTEKTRETRRNKLSEQKANAILKTISRKMAELKQLMLKDSQLLAELGKARKAMTEAEYDEFVEDVRHAVCGFVQKAVLIQLEDHIYESLHVLCPEDEEKKLKNKICALQTMPQSFFGIESRLVSKNDWEDARRELHNIDDYSLPLDKLKSIVRAASAIFRACADSGTANSLTSVEEFGPSLTTDEFLPIHMFVVVTTNTSKPLLTKELLRLMCDGHDVTGEIGYYLTNYEAAIEYVQQLELPGVRS</sequence>
<dbReference type="GO" id="GO:0030139">
    <property type="term" value="C:endocytic vesicle"/>
    <property type="evidence" value="ECO:0007669"/>
    <property type="project" value="TreeGrafter"/>
</dbReference>
<reference evidence="2" key="1">
    <citation type="submission" date="2022-11" db="EMBL/GenBank/DDBJ databases">
        <authorList>
            <person name="Morgan W.R."/>
            <person name="Tartar A."/>
        </authorList>
    </citation>
    <scope>NUCLEOTIDE SEQUENCE</scope>
    <source>
        <strain evidence="2">ARSEF 373</strain>
    </source>
</reference>
<dbReference type="GO" id="GO:0031267">
    <property type="term" value="F:small GTPase binding"/>
    <property type="evidence" value="ECO:0007669"/>
    <property type="project" value="TreeGrafter"/>
</dbReference>
<comment type="caution">
    <text evidence="2">The sequence shown here is derived from an EMBL/GenBank/DDBJ whole genome shotgun (WGS) entry which is preliminary data.</text>
</comment>
<evidence type="ECO:0000259" key="1">
    <source>
        <dbReference type="PROSITE" id="PS51205"/>
    </source>
</evidence>
<dbReference type="InterPro" id="IPR037191">
    <property type="entry name" value="VPS9_dom_sf"/>
</dbReference>
<name>A0AAV2Z449_9STRA</name>
<dbReference type="GO" id="GO:0035091">
    <property type="term" value="F:phosphatidylinositol binding"/>
    <property type="evidence" value="ECO:0007669"/>
    <property type="project" value="InterPro"/>
</dbReference>
<dbReference type="GO" id="GO:0016192">
    <property type="term" value="P:vesicle-mediated transport"/>
    <property type="evidence" value="ECO:0007669"/>
    <property type="project" value="InterPro"/>
</dbReference>
<dbReference type="Gene3D" id="3.30.1520.10">
    <property type="entry name" value="Phox-like domain"/>
    <property type="match status" value="1"/>
</dbReference>
<reference evidence="2" key="2">
    <citation type="journal article" date="2023" name="Microbiol Resour">
        <title>Decontamination and Annotation of the Draft Genome Sequence of the Oomycete Lagenidium giganteum ARSEF 373.</title>
        <authorList>
            <person name="Morgan W.R."/>
            <person name="Tartar A."/>
        </authorList>
    </citation>
    <scope>NUCLEOTIDE SEQUENCE</scope>
    <source>
        <strain evidence="2">ARSEF 373</strain>
    </source>
</reference>
<dbReference type="PANTHER" id="PTHR23101:SF25">
    <property type="entry name" value="GTPASE-ACTIVATING PROTEIN AND VPS9 DOMAIN-CONTAINING PROTEIN 1"/>
    <property type="match status" value="1"/>
</dbReference>
<dbReference type="InterPro" id="IPR003123">
    <property type="entry name" value="VPS9"/>
</dbReference>
<dbReference type="Proteomes" id="UP001146120">
    <property type="component" value="Unassembled WGS sequence"/>
</dbReference>
<dbReference type="Pfam" id="PF02204">
    <property type="entry name" value="VPS9"/>
    <property type="match status" value="1"/>
</dbReference>
<proteinExistence type="predicted"/>
<dbReference type="PROSITE" id="PS51205">
    <property type="entry name" value="VPS9"/>
    <property type="match status" value="1"/>
</dbReference>
<protein>
    <recommendedName>
        <fullName evidence="1">VPS9 domain-containing protein</fullName>
    </recommendedName>
</protein>
<dbReference type="GO" id="GO:0005829">
    <property type="term" value="C:cytosol"/>
    <property type="evidence" value="ECO:0007669"/>
    <property type="project" value="TreeGrafter"/>
</dbReference>
<dbReference type="Gene3D" id="1.20.1050.80">
    <property type="entry name" value="VPS9 domain"/>
    <property type="match status" value="1"/>
</dbReference>
<evidence type="ECO:0000313" key="2">
    <source>
        <dbReference type="EMBL" id="DBA00334.1"/>
    </source>
</evidence>
<feature type="domain" description="VPS9" evidence="1">
    <location>
        <begin position="258"/>
        <end position="408"/>
    </location>
</feature>
<evidence type="ECO:0000313" key="3">
    <source>
        <dbReference type="Proteomes" id="UP001146120"/>
    </source>
</evidence>
<dbReference type="SUPFAM" id="SSF109993">
    <property type="entry name" value="VPS9 domain"/>
    <property type="match status" value="1"/>
</dbReference>
<dbReference type="CDD" id="cd06093">
    <property type="entry name" value="PX_domain"/>
    <property type="match status" value="1"/>
</dbReference>
<dbReference type="GO" id="GO:0005085">
    <property type="term" value="F:guanyl-nucleotide exchange factor activity"/>
    <property type="evidence" value="ECO:0007669"/>
    <property type="project" value="InterPro"/>
</dbReference>
<dbReference type="PANTHER" id="PTHR23101">
    <property type="entry name" value="RAB GDP/GTP EXCHANGE FACTOR"/>
    <property type="match status" value="1"/>
</dbReference>
<accession>A0AAV2Z449</accession>
<dbReference type="SUPFAM" id="SSF64268">
    <property type="entry name" value="PX domain"/>
    <property type="match status" value="1"/>
</dbReference>
<keyword evidence="3" id="KW-1185">Reference proteome</keyword>
<dbReference type="EMBL" id="DAKRPA010000066">
    <property type="protein sequence ID" value="DBA00334.1"/>
    <property type="molecule type" value="Genomic_DNA"/>
</dbReference>
<dbReference type="AlphaFoldDB" id="A0AAV2Z449"/>
<dbReference type="InterPro" id="IPR036871">
    <property type="entry name" value="PX_dom_sf"/>
</dbReference>